<name>A0A073B2H1_9PSEU</name>
<dbReference type="EMBL" id="JNVU01000002">
    <property type="protein sequence ID" value="KEI46158.1"/>
    <property type="molecule type" value="Genomic_DNA"/>
</dbReference>
<keyword evidence="2" id="KW-0732">Signal</keyword>
<organism evidence="3 4">
    <name type="scientific">Saccharopolyspora rectivirgula</name>
    <dbReference type="NCBI Taxonomy" id="28042"/>
    <lineage>
        <taxon>Bacteria</taxon>
        <taxon>Bacillati</taxon>
        <taxon>Actinomycetota</taxon>
        <taxon>Actinomycetes</taxon>
        <taxon>Pseudonocardiales</taxon>
        <taxon>Pseudonocardiaceae</taxon>
        <taxon>Saccharopolyspora</taxon>
    </lineage>
</organism>
<keyword evidence="1" id="KW-1133">Transmembrane helix</keyword>
<gene>
    <name evidence="3" type="ORF">GU90_00460</name>
</gene>
<dbReference type="STRING" id="28042.GU90_00460"/>
<dbReference type="RefSeq" id="WP_029721604.1">
    <property type="nucleotide sequence ID" value="NZ_JNVU01000002.1"/>
</dbReference>
<reference evidence="3 4" key="1">
    <citation type="submission" date="2014-06" db="EMBL/GenBank/DDBJ databases">
        <title>Saccharopolyspora rectivirgula DSM-43113 Genome sequencing.</title>
        <authorList>
            <person name="Barrera C."/>
            <person name="Millon L."/>
            <person name="Rognon B."/>
            <person name="Zaugg C."/>
            <person name="Monod M."/>
        </authorList>
    </citation>
    <scope>NUCLEOTIDE SEQUENCE [LARGE SCALE GENOMIC DNA]</scope>
    <source>
        <strain evidence="3 4">DSM 43113</strain>
    </source>
</reference>
<comment type="caution">
    <text evidence="3">The sequence shown here is derived from an EMBL/GenBank/DDBJ whole genome shotgun (WGS) entry which is preliminary data.</text>
</comment>
<accession>A0A073B2H1</accession>
<keyword evidence="1" id="KW-0472">Membrane</keyword>
<feature type="signal peptide" evidence="2">
    <location>
        <begin position="1"/>
        <end position="23"/>
    </location>
</feature>
<sequence>MQLSGIAVGVLTLLLSTASVANAAPAAVLAQATPFDLLRAPVGVTAIGLGIVGMVAGAFRKKKVQPENERRTDL</sequence>
<evidence type="ECO:0000256" key="1">
    <source>
        <dbReference type="SAM" id="Phobius"/>
    </source>
</evidence>
<dbReference type="eggNOG" id="ENOG502ZMMB">
    <property type="taxonomic scope" value="Bacteria"/>
</dbReference>
<dbReference type="AlphaFoldDB" id="A0A073B2H1"/>
<evidence type="ECO:0000313" key="4">
    <source>
        <dbReference type="Proteomes" id="UP000031419"/>
    </source>
</evidence>
<evidence type="ECO:0000256" key="2">
    <source>
        <dbReference type="SAM" id="SignalP"/>
    </source>
</evidence>
<proteinExistence type="predicted"/>
<protein>
    <submittedName>
        <fullName evidence="3">Uncharacterized protein</fullName>
    </submittedName>
</protein>
<keyword evidence="1" id="KW-0812">Transmembrane</keyword>
<evidence type="ECO:0000313" key="3">
    <source>
        <dbReference type="EMBL" id="KEI46158.1"/>
    </source>
</evidence>
<feature type="chain" id="PRO_5001687082" evidence="2">
    <location>
        <begin position="24"/>
        <end position="74"/>
    </location>
</feature>
<dbReference type="Proteomes" id="UP000031419">
    <property type="component" value="Unassembled WGS sequence"/>
</dbReference>
<feature type="transmembrane region" description="Helical" evidence="1">
    <location>
        <begin position="40"/>
        <end position="59"/>
    </location>
</feature>
<keyword evidence="4" id="KW-1185">Reference proteome</keyword>